<feature type="transmembrane region" description="Helical" evidence="2">
    <location>
        <begin position="41"/>
        <end position="60"/>
    </location>
</feature>
<keyword evidence="2" id="KW-0472">Membrane</keyword>
<organism evidence="3 4">
    <name type="scientific">Herbiconiux gentiana</name>
    <dbReference type="NCBI Taxonomy" id="2970912"/>
    <lineage>
        <taxon>Bacteria</taxon>
        <taxon>Bacillati</taxon>
        <taxon>Actinomycetota</taxon>
        <taxon>Actinomycetes</taxon>
        <taxon>Micrococcales</taxon>
        <taxon>Microbacteriaceae</taxon>
        <taxon>Herbiconiux</taxon>
    </lineage>
</organism>
<dbReference type="RefSeq" id="WP_259486786.1">
    <property type="nucleotide sequence ID" value="NZ_JANTEZ010000004.1"/>
</dbReference>
<reference evidence="3" key="1">
    <citation type="submission" date="2022-08" db="EMBL/GenBank/DDBJ databases">
        <authorList>
            <person name="Deng Y."/>
            <person name="Han X.-F."/>
            <person name="Zhang Y.-Q."/>
        </authorList>
    </citation>
    <scope>NUCLEOTIDE SEQUENCE</scope>
    <source>
        <strain evidence="3">CPCC 205716</strain>
    </source>
</reference>
<gene>
    <name evidence="3" type="ORF">NVV95_12085</name>
</gene>
<evidence type="ECO:0000256" key="1">
    <source>
        <dbReference type="SAM" id="MobiDB-lite"/>
    </source>
</evidence>
<dbReference type="Proteomes" id="UP001165580">
    <property type="component" value="Unassembled WGS sequence"/>
</dbReference>
<keyword evidence="2" id="KW-0812">Transmembrane</keyword>
<feature type="compositionally biased region" description="Basic and acidic residues" evidence="1">
    <location>
        <begin position="14"/>
        <end position="29"/>
    </location>
</feature>
<keyword evidence="4" id="KW-1185">Reference proteome</keyword>
<protein>
    <submittedName>
        <fullName evidence="3">DUF4245 domain-containing protein</fullName>
    </submittedName>
</protein>
<keyword evidence="2" id="KW-1133">Transmembrane helix</keyword>
<proteinExistence type="predicted"/>
<comment type="caution">
    <text evidence="3">The sequence shown here is derived from an EMBL/GenBank/DDBJ whole genome shotgun (WGS) entry which is preliminary data.</text>
</comment>
<evidence type="ECO:0000256" key="2">
    <source>
        <dbReference type="SAM" id="Phobius"/>
    </source>
</evidence>
<dbReference type="InterPro" id="IPR025339">
    <property type="entry name" value="DUF4245"/>
</dbReference>
<dbReference type="Pfam" id="PF14030">
    <property type="entry name" value="DUF4245"/>
    <property type="match status" value="1"/>
</dbReference>
<sequence>MAKSTEPRVVAELGRPETPDETAARKAEQSRLYRDRKTLRNLLYALLVSVGLVAAIILLVPRPEESLLQCVDYQEVAANAQSSMPVPLAAPELPGGWQSNAAEVRSGTADGVLSWYVGLITPSKQYVGLTQAVDANPTWLADQVARGLASGTVALDGVDWTIYDNRDRAGSSDSVGNAEYALTAESGATTYVVFGTAEPDEIQQVAAALAANVKEQPAEAQR</sequence>
<feature type="region of interest" description="Disordered" evidence="1">
    <location>
        <begin position="1"/>
        <end position="29"/>
    </location>
</feature>
<name>A0ABT2GGD1_9MICO</name>
<evidence type="ECO:0000313" key="3">
    <source>
        <dbReference type="EMBL" id="MCS5715286.1"/>
    </source>
</evidence>
<dbReference type="EMBL" id="JANTEZ010000004">
    <property type="protein sequence ID" value="MCS5715286.1"/>
    <property type="molecule type" value="Genomic_DNA"/>
</dbReference>
<evidence type="ECO:0000313" key="4">
    <source>
        <dbReference type="Proteomes" id="UP001165580"/>
    </source>
</evidence>
<accession>A0ABT2GGD1</accession>